<organism evidence="5 6">
    <name type="scientific">Patella caerulea</name>
    <name type="common">Rayed Mediterranean limpet</name>
    <dbReference type="NCBI Taxonomy" id="87958"/>
    <lineage>
        <taxon>Eukaryota</taxon>
        <taxon>Metazoa</taxon>
        <taxon>Spiralia</taxon>
        <taxon>Lophotrochozoa</taxon>
        <taxon>Mollusca</taxon>
        <taxon>Gastropoda</taxon>
        <taxon>Patellogastropoda</taxon>
        <taxon>Patelloidea</taxon>
        <taxon>Patellidae</taxon>
        <taxon>Patella</taxon>
    </lineage>
</organism>
<dbReference type="FunFam" id="1.10.10.10:FF:000135">
    <property type="entry name" value="forkhead box protein G1"/>
    <property type="match status" value="1"/>
</dbReference>
<dbReference type="Gene3D" id="1.10.10.10">
    <property type="entry name" value="Winged helix-like DNA-binding domain superfamily/Winged helix DNA-binding domain"/>
    <property type="match status" value="1"/>
</dbReference>
<evidence type="ECO:0000313" key="5">
    <source>
        <dbReference type="EMBL" id="KAK6195575.1"/>
    </source>
</evidence>
<dbReference type="Proteomes" id="UP001347796">
    <property type="component" value="Unassembled WGS sequence"/>
</dbReference>
<comment type="caution">
    <text evidence="5">The sequence shown here is derived from an EMBL/GenBank/DDBJ whole genome shotgun (WGS) entry which is preliminary data.</text>
</comment>
<dbReference type="PRINTS" id="PR00053">
    <property type="entry name" value="FORKHEAD"/>
</dbReference>
<keyword evidence="2 3" id="KW-0539">Nucleus</keyword>
<comment type="subcellular location">
    <subcellularLocation>
        <location evidence="3">Nucleus</location>
    </subcellularLocation>
</comment>
<dbReference type="PROSITE" id="PS50039">
    <property type="entry name" value="FORK_HEAD_3"/>
    <property type="match status" value="1"/>
</dbReference>
<dbReference type="AlphaFoldDB" id="A0AAN8KEZ7"/>
<proteinExistence type="predicted"/>
<dbReference type="PROSITE" id="PS00658">
    <property type="entry name" value="FORK_HEAD_2"/>
    <property type="match status" value="1"/>
</dbReference>
<evidence type="ECO:0000256" key="3">
    <source>
        <dbReference type="PROSITE-ProRule" id="PRU00089"/>
    </source>
</evidence>
<dbReference type="InterPro" id="IPR047519">
    <property type="entry name" value="FH_FOXQ2-like"/>
</dbReference>
<dbReference type="GO" id="GO:0009653">
    <property type="term" value="P:anatomical structure morphogenesis"/>
    <property type="evidence" value="ECO:0007669"/>
    <property type="project" value="TreeGrafter"/>
</dbReference>
<dbReference type="EMBL" id="JAZGQO010000001">
    <property type="protein sequence ID" value="KAK6195575.1"/>
    <property type="molecule type" value="Genomic_DNA"/>
</dbReference>
<dbReference type="GO" id="GO:0030154">
    <property type="term" value="P:cell differentiation"/>
    <property type="evidence" value="ECO:0007669"/>
    <property type="project" value="TreeGrafter"/>
</dbReference>
<sequence>MIKMVKTENQHDAVEVPSFLPQVHASNGKSNQPIEMAPTRISVNGNVNAKKPSVSYIGLISMAIQSSSQRKMLLSDIYQWIVNNFPYYKMEDRSWRNSVRHNLSLNECFIKCGRSENGKSHYWTIHPANMHCFSAGDYRRRHARQLVRKCDDDLERLCNDSEDSVKCVQEFSRHPGYVPMLCQRVSVEFIKNTFGEEVLRTSSPKHAIKCEEESDSFYY</sequence>
<evidence type="ECO:0000256" key="1">
    <source>
        <dbReference type="ARBA" id="ARBA00023125"/>
    </source>
</evidence>
<dbReference type="InterPro" id="IPR036390">
    <property type="entry name" value="WH_DNA-bd_sf"/>
</dbReference>
<dbReference type="GO" id="GO:0000978">
    <property type="term" value="F:RNA polymerase II cis-regulatory region sequence-specific DNA binding"/>
    <property type="evidence" value="ECO:0007669"/>
    <property type="project" value="TreeGrafter"/>
</dbReference>
<name>A0AAN8KEZ7_PATCE</name>
<dbReference type="InterPro" id="IPR030456">
    <property type="entry name" value="TF_fork_head_CS_2"/>
</dbReference>
<dbReference type="CDD" id="cd20035">
    <property type="entry name" value="FH_FOXQ2-like"/>
    <property type="match status" value="1"/>
</dbReference>
<dbReference type="GO" id="GO:0000981">
    <property type="term" value="F:DNA-binding transcription factor activity, RNA polymerase II-specific"/>
    <property type="evidence" value="ECO:0007669"/>
    <property type="project" value="TreeGrafter"/>
</dbReference>
<gene>
    <name evidence="5" type="ORF">SNE40_000977</name>
</gene>
<dbReference type="SMART" id="SM00339">
    <property type="entry name" value="FH"/>
    <property type="match status" value="1"/>
</dbReference>
<keyword evidence="6" id="KW-1185">Reference proteome</keyword>
<dbReference type="PANTHER" id="PTHR11829:SF142">
    <property type="entry name" value="FORK-HEAD DOMAIN-CONTAINING PROTEIN"/>
    <property type="match status" value="1"/>
</dbReference>
<evidence type="ECO:0000259" key="4">
    <source>
        <dbReference type="PROSITE" id="PS50039"/>
    </source>
</evidence>
<feature type="DNA-binding region" description="Fork-head" evidence="3">
    <location>
        <begin position="51"/>
        <end position="143"/>
    </location>
</feature>
<evidence type="ECO:0000256" key="2">
    <source>
        <dbReference type="ARBA" id="ARBA00023242"/>
    </source>
</evidence>
<dbReference type="PANTHER" id="PTHR11829">
    <property type="entry name" value="FORKHEAD BOX PROTEIN"/>
    <property type="match status" value="1"/>
</dbReference>
<protein>
    <recommendedName>
        <fullName evidence="4">Fork-head domain-containing protein</fullName>
    </recommendedName>
</protein>
<dbReference type="GO" id="GO:0005634">
    <property type="term" value="C:nucleus"/>
    <property type="evidence" value="ECO:0007669"/>
    <property type="project" value="UniProtKB-SubCell"/>
</dbReference>
<keyword evidence="1 3" id="KW-0238">DNA-binding</keyword>
<feature type="domain" description="Fork-head" evidence="4">
    <location>
        <begin position="51"/>
        <end position="143"/>
    </location>
</feature>
<dbReference type="InterPro" id="IPR001766">
    <property type="entry name" value="Fork_head_dom"/>
</dbReference>
<evidence type="ECO:0000313" key="6">
    <source>
        <dbReference type="Proteomes" id="UP001347796"/>
    </source>
</evidence>
<dbReference type="SUPFAM" id="SSF46785">
    <property type="entry name" value="Winged helix' DNA-binding domain"/>
    <property type="match status" value="1"/>
</dbReference>
<accession>A0AAN8KEZ7</accession>
<dbReference type="InterPro" id="IPR050211">
    <property type="entry name" value="FOX_domain-containing"/>
</dbReference>
<dbReference type="InterPro" id="IPR036388">
    <property type="entry name" value="WH-like_DNA-bd_sf"/>
</dbReference>
<reference evidence="5 6" key="1">
    <citation type="submission" date="2024-01" db="EMBL/GenBank/DDBJ databases">
        <title>The genome of the rayed Mediterranean limpet Patella caerulea (Linnaeus, 1758).</title>
        <authorList>
            <person name="Anh-Thu Weber A."/>
            <person name="Halstead-Nussloch G."/>
        </authorList>
    </citation>
    <scope>NUCLEOTIDE SEQUENCE [LARGE SCALE GENOMIC DNA]</scope>
    <source>
        <strain evidence="5">AATW-2023a</strain>
        <tissue evidence="5">Whole specimen</tissue>
    </source>
</reference>
<dbReference type="Pfam" id="PF00250">
    <property type="entry name" value="Forkhead"/>
    <property type="match status" value="1"/>
</dbReference>